<feature type="region of interest" description="Disordered" evidence="1">
    <location>
        <begin position="239"/>
        <end position="303"/>
    </location>
</feature>
<feature type="region of interest" description="Disordered" evidence="1">
    <location>
        <begin position="36"/>
        <end position="59"/>
    </location>
</feature>
<reference evidence="2 3" key="1">
    <citation type="journal article" date="2015" name="Genome Biol. Evol.">
        <title>Phylogenomic analyses indicate that early fungi evolved digesting cell walls of algal ancestors of land plants.</title>
        <authorList>
            <person name="Chang Y."/>
            <person name="Wang S."/>
            <person name="Sekimoto S."/>
            <person name="Aerts A.L."/>
            <person name="Choi C."/>
            <person name="Clum A."/>
            <person name="LaButti K.M."/>
            <person name="Lindquist E.A."/>
            <person name="Yee Ngan C."/>
            <person name="Ohm R.A."/>
            <person name="Salamov A.A."/>
            <person name="Grigoriev I.V."/>
            <person name="Spatafora J.W."/>
            <person name="Berbee M.L."/>
        </authorList>
    </citation>
    <scope>NUCLEOTIDE SEQUENCE [LARGE SCALE GENOMIC DNA]</scope>
    <source>
        <strain evidence="2 3">JEL478</strain>
    </source>
</reference>
<organism evidence="2 3">
    <name type="scientific">Gonapodya prolifera (strain JEL478)</name>
    <name type="common">Monoblepharis prolifera</name>
    <dbReference type="NCBI Taxonomy" id="1344416"/>
    <lineage>
        <taxon>Eukaryota</taxon>
        <taxon>Fungi</taxon>
        <taxon>Fungi incertae sedis</taxon>
        <taxon>Chytridiomycota</taxon>
        <taxon>Chytridiomycota incertae sedis</taxon>
        <taxon>Monoblepharidomycetes</taxon>
        <taxon>Monoblepharidales</taxon>
        <taxon>Gonapodyaceae</taxon>
        <taxon>Gonapodya</taxon>
    </lineage>
</organism>
<feature type="compositionally biased region" description="Low complexity" evidence="1">
    <location>
        <begin position="246"/>
        <end position="259"/>
    </location>
</feature>
<evidence type="ECO:0000256" key="1">
    <source>
        <dbReference type="SAM" id="MobiDB-lite"/>
    </source>
</evidence>
<keyword evidence="3" id="KW-1185">Reference proteome</keyword>
<accession>A0A139AHJ9</accession>
<protein>
    <submittedName>
        <fullName evidence="2">Uncharacterized protein</fullName>
    </submittedName>
</protein>
<evidence type="ECO:0000313" key="3">
    <source>
        <dbReference type="Proteomes" id="UP000070544"/>
    </source>
</evidence>
<dbReference type="EMBL" id="KQ965754">
    <property type="protein sequence ID" value="KXS16286.1"/>
    <property type="molecule type" value="Genomic_DNA"/>
</dbReference>
<sequence length="311" mass="33695">MIPTSARRRGVALPRTDSSVTVDIDAMFTVASLDSSLQSPTATDAKHRCDAGQDTPERNELERTFSDDTLYDDGVQAGGGVAGQRFPSRAEKRVRWTDPLHETLVFERLSDEEDVACNRRTPVRRAATPALPSFRNPDVLFLLGEDDPAELDESWPPMVIGRWSPIPDTFPTAGESSRPSSPLRRACVSPPPSPFSGNYAAFPPGARRVASPDLLGMHAASLSRVIPSSHALRRAKTYPYNEPHSSDSFDSAPSSPAPHRALSLARIAEGHGGDELGPDTQGAEPSAERTDGKQRHHRRAGRVAFVMTLTG</sequence>
<gene>
    <name evidence="2" type="ORF">M427DRAFT_69260</name>
</gene>
<name>A0A139AHJ9_GONPJ</name>
<feature type="compositionally biased region" description="Basic and acidic residues" evidence="1">
    <location>
        <begin position="44"/>
        <end position="59"/>
    </location>
</feature>
<feature type="region of interest" description="Disordered" evidence="1">
    <location>
        <begin position="169"/>
        <end position="189"/>
    </location>
</feature>
<dbReference type="Proteomes" id="UP000070544">
    <property type="component" value="Unassembled WGS sequence"/>
</dbReference>
<proteinExistence type="predicted"/>
<evidence type="ECO:0000313" key="2">
    <source>
        <dbReference type="EMBL" id="KXS16286.1"/>
    </source>
</evidence>
<dbReference type="AlphaFoldDB" id="A0A139AHJ9"/>